<organism evidence="3 4">
    <name type="scientific">Leptospira ellinghausenii</name>
    <dbReference type="NCBI Taxonomy" id="1917822"/>
    <lineage>
        <taxon>Bacteria</taxon>
        <taxon>Pseudomonadati</taxon>
        <taxon>Spirochaetota</taxon>
        <taxon>Spirochaetia</taxon>
        <taxon>Leptospirales</taxon>
        <taxon>Leptospiraceae</taxon>
        <taxon>Leptospira</taxon>
    </lineage>
</organism>
<dbReference type="EMBL" id="BFAZ01000008">
    <property type="protein sequence ID" value="GBF42237.1"/>
    <property type="molecule type" value="Genomic_DNA"/>
</dbReference>
<evidence type="ECO:0000313" key="4">
    <source>
        <dbReference type="Proteomes" id="UP000245206"/>
    </source>
</evidence>
<dbReference type="OrthoDB" id="9808814at2"/>
<accession>A0A2P2DCA5</accession>
<evidence type="ECO:0000256" key="1">
    <source>
        <dbReference type="ARBA" id="ARBA00006484"/>
    </source>
</evidence>
<dbReference type="Pfam" id="PF00106">
    <property type="entry name" value="adh_short"/>
    <property type="match status" value="1"/>
</dbReference>
<sequence>MNTYLKYNRLALVTGASSGIGKDFAYELAKNGFSLYLVARDVQKLKWIKTEFETNFGIQVTVFPKDLTKEEDVDDLLKVIDLNDFGLMVLAAGFGSGGKFDSLDIENEASMVDLNCKSVVKISHHFLKKNIKGERKGLILFGSLVGFQGVPWTATYAATKAFIQSFAEGLYWEYKKSGVDVISVAPGPVQSGFGDRAGMFMGNAQSPEGIAKIVLKKLGKTVTVRPGFLSKFLGYSLLSLPRNLRTFLMKQIMGKMVFGNK</sequence>
<comment type="caution">
    <text evidence="3">The sequence shown here is derived from an EMBL/GenBank/DDBJ whole genome shotgun (WGS) entry which is preliminary data.</text>
</comment>
<comment type="similarity">
    <text evidence="1">Belongs to the short-chain dehydrogenases/reductases (SDR) family.</text>
</comment>
<evidence type="ECO:0000256" key="2">
    <source>
        <dbReference type="ARBA" id="ARBA00023002"/>
    </source>
</evidence>
<keyword evidence="2" id="KW-0560">Oxidoreductase</keyword>
<dbReference type="Proteomes" id="UP000245206">
    <property type="component" value="Unassembled WGS sequence"/>
</dbReference>
<dbReference type="InterPro" id="IPR002347">
    <property type="entry name" value="SDR_fam"/>
</dbReference>
<dbReference type="RefSeq" id="WP_108959358.1">
    <property type="nucleotide sequence ID" value="NZ_BFAZ01000008.1"/>
</dbReference>
<dbReference type="GO" id="GO:0016491">
    <property type="term" value="F:oxidoreductase activity"/>
    <property type="evidence" value="ECO:0007669"/>
    <property type="project" value="UniProtKB-KW"/>
</dbReference>
<name>A0A2P2DCA5_9LEPT</name>
<dbReference type="PRINTS" id="PR00081">
    <property type="entry name" value="GDHRDH"/>
</dbReference>
<dbReference type="PANTHER" id="PTHR42901:SF1">
    <property type="entry name" value="ALCOHOL DEHYDROGENASE"/>
    <property type="match status" value="1"/>
</dbReference>
<dbReference type="PANTHER" id="PTHR42901">
    <property type="entry name" value="ALCOHOL DEHYDROGENASE"/>
    <property type="match status" value="1"/>
</dbReference>
<dbReference type="PIRSF" id="PIRSF000126">
    <property type="entry name" value="11-beta-HSD1"/>
    <property type="match status" value="1"/>
</dbReference>
<dbReference type="Gene3D" id="3.40.50.720">
    <property type="entry name" value="NAD(P)-binding Rossmann-like Domain"/>
    <property type="match status" value="1"/>
</dbReference>
<dbReference type="SUPFAM" id="SSF51735">
    <property type="entry name" value="NAD(P)-binding Rossmann-fold domains"/>
    <property type="match status" value="1"/>
</dbReference>
<reference evidence="4" key="1">
    <citation type="journal article" date="2019" name="Microbiol. Immunol.">
        <title>Molecular and phenotypic characterization of Leptospira johnsonii sp. nov., Leptospira ellinghausenii sp. nov. and Leptospira ryugenii sp. nov. isolated from soil and water in Japan.</title>
        <authorList>
            <person name="Masuzawa T."/>
            <person name="Saito M."/>
            <person name="Nakao R."/>
            <person name="Nikaido Y."/>
            <person name="Matsumoto M."/>
            <person name="Ogawa M."/>
            <person name="Yokoyama M."/>
            <person name="Hidaka Y."/>
            <person name="Tomita J."/>
            <person name="Sakakibara K."/>
            <person name="Suzuki K."/>
            <person name="Yasuda S."/>
            <person name="Sato H."/>
            <person name="Yamaguchi M."/>
            <person name="Yoshida S.I."/>
            <person name="Koizumi N."/>
            <person name="Kawamura Y."/>
        </authorList>
    </citation>
    <scope>NUCLEOTIDE SEQUENCE [LARGE SCALE GENOMIC DNA]</scope>
    <source>
        <strain evidence="4">E18</strain>
    </source>
</reference>
<gene>
    <name evidence="3" type="ORF">LPTSP2_15240</name>
</gene>
<dbReference type="InterPro" id="IPR036291">
    <property type="entry name" value="NAD(P)-bd_dom_sf"/>
</dbReference>
<protein>
    <submittedName>
        <fullName evidence="3">KR domain protein</fullName>
    </submittedName>
</protein>
<keyword evidence="4" id="KW-1185">Reference proteome</keyword>
<proteinExistence type="inferred from homology"/>
<dbReference type="AlphaFoldDB" id="A0A2P2DCA5"/>
<evidence type="ECO:0000313" key="3">
    <source>
        <dbReference type="EMBL" id="GBF42237.1"/>
    </source>
</evidence>